<reference evidence="1 2" key="1">
    <citation type="journal article" date="2024" name="Plant J.">
        <title>Genome sequences and population genomics reveal climatic adaptation and genomic divergence between two closely related sweetgum species.</title>
        <authorList>
            <person name="Xu W.Q."/>
            <person name="Ren C.Q."/>
            <person name="Zhang X.Y."/>
            <person name="Comes H.P."/>
            <person name="Liu X.H."/>
            <person name="Li Y.G."/>
            <person name="Kettle C.J."/>
            <person name="Jalonen R."/>
            <person name="Gaisberger H."/>
            <person name="Ma Y.Z."/>
            <person name="Qiu Y.X."/>
        </authorList>
    </citation>
    <scope>NUCLEOTIDE SEQUENCE [LARGE SCALE GENOMIC DNA]</scope>
    <source>
        <strain evidence="1">Hangzhou</strain>
    </source>
</reference>
<comment type="caution">
    <text evidence="1">The sequence shown here is derived from an EMBL/GenBank/DDBJ whole genome shotgun (WGS) entry which is preliminary data.</text>
</comment>
<evidence type="ECO:0000313" key="1">
    <source>
        <dbReference type="EMBL" id="KAK9276650.1"/>
    </source>
</evidence>
<keyword evidence="2" id="KW-1185">Reference proteome</keyword>
<organism evidence="1 2">
    <name type="scientific">Liquidambar formosana</name>
    <name type="common">Formosan gum</name>
    <dbReference type="NCBI Taxonomy" id="63359"/>
    <lineage>
        <taxon>Eukaryota</taxon>
        <taxon>Viridiplantae</taxon>
        <taxon>Streptophyta</taxon>
        <taxon>Embryophyta</taxon>
        <taxon>Tracheophyta</taxon>
        <taxon>Spermatophyta</taxon>
        <taxon>Magnoliopsida</taxon>
        <taxon>eudicotyledons</taxon>
        <taxon>Gunneridae</taxon>
        <taxon>Pentapetalae</taxon>
        <taxon>Saxifragales</taxon>
        <taxon>Altingiaceae</taxon>
        <taxon>Liquidambar</taxon>
    </lineage>
</organism>
<name>A0AAP0RGT9_LIQFO</name>
<proteinExistence type="predicted"/>
<evidence type="ECO:0000313" key="2">
    <source>
        <dbReference type="Proteomes" id="UP001415857"/>
    </source>
</evidence>
<dbReference type="AlphaFoldDB" id="A0AAP0RGT9"/>
<protein>
    <submittedName>
        <fullName evidence="1">Uncharacterized protein</fullName>
    </submittedName>
</protein>
<dbReference type="EMBL" id="JBBPBK010000010">
    <property type="protein sequence ID" value="KAK9276650.1"/>
    <property type="molecule type" value="Genomic_DNA"/>
</dbReference>
<accession>A0AAP0RGT9</accession>
<dbReference type="Proteomes" id="UP001415857">
    <property type="component" value="Unassembled WGS sequence"/>
</dbReference>
<sequence>MTVGCRRRTEVSRESRRDGMVRVGLKLDDGEKCCLGPASFTGSLEIDAFNGGWVGEFESLSRDEEVEEESSPTVMR</sequence>
<gene>
    <name evidence="1" type="ORF">L1049_006186</name>
</gene>